<feature type="region of interest" description="Disordered" evidence="1">
    <location>
        <begin position="477"/>
        <end position="518"/>
    </location>
</feature>
<gene>
    <name evidence="2" type="ORF">VMCG_08737</name>
</gene>
<feature type="compositionally biased region" description="Acidic residues" evidence="1">
    <location>
        <begin position="245"/>
        <end position="255"/>
    </location>
</feature>
<feature type="compositionally biased region" description="Basic and acidic residues" evidence="1">
    <location>
        <begin position="78"/>
        <end position="97"/>
    </location>
</feature>
<dbReference type="Proteomes" id="UP000283895">
    <property type="component" value="Unassembled WGS sequence"/>
</dbReference>
<accession>A0A423VQ43</accession>
<dbReference type="OrthoDB" id="5399183at2759"/>
<feature type="compositionally biased region" description="Polar residues" evidence="1">
    <location>
        <begin position="147"/>
        <end position="156"/>
    </location>
</feature>
<feature type="compositionally biased region" description="Acidic residues" evidence="1">
    <location>
        <begin position="283"/>
        <end position="307"/>
    </location>
</feature>
<name>A0A423VQ43_9PEZI</name>
<organism evidence="2 3">
    <name type="scientific">Cytospora schulzeri</name>
    <dbReference type="NCBI Taxonomy" id="448051"/>
    <lineage>
        <taxon>Eukaryota</taxon>
        <taxon>Fungi</taxon>
        <taxon>Dikarya</taxon>
        <taxon>Ascomycota</taxon>
        <taxon>Pezizomycotina</taxon>
        <taxon>Sordariomycetes</taxon>
        <taxon>Sordariomycetidae</taxon>
        <taxon>Diaporthales</taxon>
        <taxon>Cytosporaceae</taxon>
        <taxon>Cytospora</taxon>
    </lineage>
</organism>
<comment type="caution">
    <text evidence="2">The sequence shown here is derived from an EMBL/GenBank/DDBJ whole genome shotgun (WGS) entry which is preliminary data.</text>
</comment>
<feature type="compositionally biased region" description="Acidic residues" evidence="1">
    <location>
        <begin position="189"/>
        <end position="203"/>
    </location>
</feature>
<feature type="region of interest" description="Disordered" evidence="1">
    <location>
        <begin position="570"/>
        <end position="627"/>
    </location>
</feature>
<dbReference type="EMBL" id="LKEA01000046">
    <property type="protein sequence ID" value="ROV93157.1"/>
    <property type="molecule type" value="Genomic_DNA"/>
</dbReference>
<feature type="compositionally biased region" description="Low complexity" evidence="1">
    <location>
        <begin position="44"/>
        <end position="55"/>
    </location>
</feature>
<proteinExistence type="predicted"/>
<feature type="region of interest" description="Disordered" evidence="1">
    <location>
        <begin position="220"/>
        <end position="349"/>
    </location>
</feature>
<feature type="compositionally biased region" description="Low complexity" evidence="1">
    <location>
        <begin position="496"/>
        <end position="509"/>
    </location>
</feature>
<feature type="compositionally biased region" description="Acidic residues" evidence="1">
    <location>
        <begin position="110"/>
        <end position="145"/>
    </location>
</feature>
<dbReference type="AlphaFoldDB" id="A0A423VQ43"/>
<feature type="compositionally biased region" description="Acidic residues" evidence="1">
    <location>
        <begin position="477"/>
        <end position="492"/>
    </location>
</feature>
<sequence length="627" mass="68260">MPPRKIILKVGPSRVPKAGKSVKGPKKGLMNAAPKSSAKRRRASSSSLSSSSSLDLSDEDGYSGVEDVSDSDDDDEEHVFAAEEEHIITHELHRKQPDTTSSPRPAPSDVDNDDEENAADADDDESDDENENENFLESMDEDVDETGSVSWNGFTSENDEPVAAEGDTAEPVSTTPVERHVRFAGVPDSESDSDETEEDVDDFFPDIFIAQDSLDSSFRREIEQDEDDDSSVSATYWDYTGAGGAEEDSEDDPYAIEDIPNIFGSNNMNAMMEPAHSMVPDVPESEEEKQSEGYESDGETTEEDEPELVPRKKMMPVRRGISGEQSESDKSAGGTPHSSRLNTAPKKKKPILVLNPVTRKMMIITPQRKRRFDVVLDPEQFQTDYFSLPTNSQTSPIIGNPGALMMGAMSSTNFFAGGTMDFQTVGPAEAFFPAASDPFVEFMGDESEDSFLVEADDEDDGEEKNLNIEDFLDFGEADSEGEGQTADNDDGVTDITPSRRASTAPSATSDSNTDVHPLLSHFTNNADAVGAFRRNQVNQQLILNGQATQESLAFSNPLYHGTLRGIKHGSLGGAATPLTPERRHKKALGKNQSEGGNQKRKASAMVGDSGYAHKRQRSISDVNAMHL</sequence>
<feature type="region of interest" description="Disordered" evidence="1">
    <location>
        <begin position="1"/>
        <end position="203"/>
    </location>
</feature>
<evidence type="ECO:0000313" key="2">
    <source>
        <dbReference type="EMBL" id="ROV93157.1"/>
    </source>
</evidence>
<evidence type="ECO:0000256" key="1">
    <source>
        <dbReference type="SAM" id="MobiDB-lite"/>
    </source>
</evidence>
<reference evidence="2 3" key="1">
    <citation type="submission" date="2015-09" db="EMBL/GenBank/DDBJ databases">
        <title>Host preference determinants of Valsa canker pathogens revealed by comparative genomics.</title>
        <authorList>
            <person name="Yin Z."/>
            <person name="Huang L."/>
        </authorList>
    </citation>
    <scope>NUCLEOTIDE SEQUENCE [LARGE SCALE GENOMIC DNA]</scope>
    <source>
        <strain evidence="2 3">03-1</strain>
    </source>
</reference>
<evidence type="ECO:0000313" key="3">
    <source>
        <dbReference type="Proteomes" id="UP000283895"/>
    </source>
</evidence>
<feature type="compositionally biased region" description="Acidic residues" evidence="1">
    <location>
        <begin position="56"/>
        <end position="77"/>
    </location>
</feature>
<protein>
    <submittedName>
        <fullName evidence="2">Uncharacterized protein</fullName>
    </submittedName>
</protein>
<keyword evidence="3" id="KW-1185">Reference proteome</keyword>